<dbReference type="EMBL" id="JBBUTG010000036">
    <property type="protein sequence ID" value="MEK8034811.1"/>
    <property type="molecule type" value="Genomic_DNA"/>
</dbReference>
<protein>
    <recommendedName>
        <fullName evidence="3">N-acetyltransferase domain-containing protein</fullName>
    </recommendedName>
</protein>
<reference evidence="1 2" key="1">
    <citation type="submission" date="2024-04" db="EMBL/GenBank/DDBJ databases">
        <title>Novel species of the genus Ideonella isolated from streams.</title>
        <authorList>
            <person name="Lu H."/>
        </authorList>
    </citation>
    <scope>NUCLEOTIDE SEQUENCE [LARGE SCALE GENOMIC DNA]</scope>
    <source>
        <strain evidence="1 2">DXS29W</strain>
    </source>
</reference>
<dbReference type="Gene3D" id="3.40.630.30">
    <property type="match status" value="1"/>
</dbReference>
<keyword evidence="2" id="KW-1185">Reference proteome</keyword>
<gene>
    <name evidence="1" type="ORF">AACH06_28675</name>
</gene>
<dbReference type="RefSeq" id="WP_341429243.1">
    <property type="nucleotide sequence ID" value="NZ_JBBUTG010000036.1"/>
</dbReference>
<sequence length="275" mass="30751">MHRSRGPASMRRVSNPLTPTMQLATSEPVFIRALRPADIDRLLVLEHRRWTTGQAASAETLLQRIHRWPKLSMGAFGARSGAALASLFLRPATAELVRAAHTWYECAEPRPGEPPAEGSHTLFGISLTSVHPGAVRPMLQHLWLQAVQSGWREVYLGSPMPGLRRAIQRRPDLEACSYAHQRRRGGPVDPQLRYYHRLGFCEIVAVRAGYFPHEESLDHGAVLRHVLPYGHLDGVLRRLPLEVLRQIAAGLYGAGRPAMADDQTARPTTVEAWWL</sequence>
<proteinExistence type="predicted"/>
<accession>A0ABU9BXV3</accession>
<evidence type="ECO:0000313" key="2">
    <source>
        <dbReference type="Proteomes" id="UP001371218"/>
    </source>
</evidence>
<organism evidence="1 2">
    <name type="scientific">Ideonella lacteola</name>
    <dbReference type="NCBI Taxonomy" id="2984193"/>
    <lineage>
        <taxon>Bacteria</taxon>
        <taxon>Pseudomonadati</taxon>
        <taxon>Pseudomonadota</taxon>
        <taxon>Betaproteobacteria</taxon>
        <taxon>Burkholderiales</taxon>
        <taxon>Sphaerotilaceae</taxon>
        <taxon>Ideonella</taxon>
    </lineage>
</organism>
<evidence type="ECO:0000313" key="1">
    <source>
        <dbReference type="EMBL" id="MEK8034811.1"/>
    </source>
</evidence>
<dbReference type="Proteomes" id="UP001371218">
    <property type="component" value="Unassembled WGS sequence"/>
</dbReference>
<comment type="caution">
    <text evidence="1">The sequence shown here is derived from an EMBL/GenBank/DDBJ whole genome shotgun (WGS) entry which is preliminary data.</text>
</comment>
<name>A0ABU9BXV3_9BURK</name>
<evidence type="ECO:0008006" key="3">
    <source>
        <dbReference type="Google" id="ProtNLM"/>
    </source>
</evidence>